<dbReference type="Gene3D" id="1.10.510.10">
    <property type="entry name" value="Transferase(Phosphotransferase) domain 1"/>
    <property type="match status" value="1"/>
</dbReference>
<feature type="domain" description="Protein kinase" evidence="10">
    <location>
        <begin position="68"/>
        <end position="673"/>
    </location>
</feature>
<dbReference type="PROSITE" id="PS00108">
    <property type="entry name" value="PROTEIN_KINASE_ST"/>
    <property type="match status" value="1"/>
</dbReference>
<evidence type="ECO:0000256" key="7">
    <source>
        <dbReference type="ARBA" id="ARBA00047899"/>
    </source>
</evidence>
<dbReference type="EMBL" id="GL376599">
    <property type="status" value="NOT_ANNOTATED_CDS"/>
    <property type="molecule type" value="Genomic_DNA"/>
</dbReference>
<reference evidence="11" key="3">
    <citation type="submission" date="2015-02" db="UniProtKB">
        <authorList>
            <consortium name="EnsemblProtists"/>
        </authorList>
    </citation>
    <scope>IDENTIFICATION</scope>
    <source>
        <strain evidence="11">DAOM BR144</strain>
    </source>
</reference>
<organism evidence="11 12">
    <name type="scientific">Globisporangium ultimum (strain ATCC 200006 / CBS 805.95 / DAOM BR144)</name>
    <name type="common">Pythium ultimum</name>
    <dbReference type="NCBI Taxonomy" id="431595"/>
    <lineage>
        <taxon>Eukaryota</taxon>
        <taxon>Sar</taxon>
        <taxon>Stramenopiles</taxon>
        <taxon>Oomycota</taxon>
        <taxon>Peronosporomycetes</taxon>
        <taxon>Pythiales</taxon>
        <taxon>Pythiaceae</taxon>
        <taxon>Globisporangium</taxon>
    </lineage>
</organism>
<evidence type="ECO:0000256" key="3">
    <source>
        <dbReference type="ARBA" id="ARBA00022679"/>
    </source>
</evidence>
<dbReference type="eggNOG" id="KOG0583">
    <property type="taxonomic scope" value="Eukaryota"/>
</dbReference>
<dbReference type="Proteomes" id="UP000019132">
    <property type="component" value="Unassembled WGS sequence"/>
</dbReference>
<dbReference type="OMA" id="VAFPTWL"/>
<dbReference type="InterPro" id="IPR011009">
    <property type="entry name" value="Kinase-like_dom_sf"/>
</dbReference>
<dbReference type="InParanoid" id="K3WVB6"/>
<sequence>MAGVKGKYMPLSEANVSPLMVSSYDGQYLCVSSSSAAPGSASSCSSSSSSSAAAFNNNADSNNRDARFSMGNYLGGGIAGVVYEAYDREYVRNVAIKILNPVGYKMCSPAALRRGEIIKKGVPIVGNVRGMTLENVYWVSVPNRRDLIACYVDGRNATSTSSAMMMGMNVSNNSTSPAAMLRELTLEMCVSLWLLDADLDDVVQNQRFASEDPVNDHHNSCRRVTARTTTRTMIAGQMREERKEDDSDSLDVDEEELMMDATHALAREEEIKVGDVVYTIPKMPAKYKSFLQSRKTIYREIAHMHKLTGNSVSGQVGGGHENVLKLYDVLEFVQPSKSTIFLVLELAYGGELFDRIRSDNGVEESVARGYFKQLLSGVLYCHQLGIVHRDLKPENLLLSESDVLKIADFGLSAHFIAAVSGSAQDDSSLMALGSSNYQPEMDGESGIMTPARFRRLNSIVGSPHYVAPEVLQNARYGYEGRKADMWSIGVILYGLLVGNLPFGKELPTCPRYLKFCEWIRSLPCEPLTGKLMFDMDIFNAGPARVLSSANDPSFPQQDDFAKAQQQQIRMAQVLPSYQPTPAMIHSSSLWSGVPTPTKPPASAMSLQSNNNEAGNSALQSGAGGRRGSRVVTFPGWLFPAKLSPQAVFLLASLLHPDPAKRISCEDAYKSNWVMDPMY</sequence>
<evidence type="ECO:0000313" key="12">
    <source>
        <dbReference type="Proteomes" id="UP000019132"/>
    </source>
</evidence>
<dbReference type="SMART" id="SM00220">
    <property type="entry name" value="S_TKc"/>
    <property type="match status" value="1"/>
</dbReference>
<dbReference type="STRING" id="431595.K3WVB6"/>
<dbReference type="InterPro" id="IPR000719">
    <property type="entry name" value="Prot_kinase_dom"/>
</dbReference>
<evidence type="ECO:0000256" key="6">
    <source>
        <dbReference type="ARBA" id="ARBA00022840"/>
    </source>
</evidence>
<evidence type="ECO:0000256" key="8">
    <source>
        <dbReference type="ARBA" id="ARBA00048679"/>
    </source>
</evidence>
<evidence type="ECO:0000256" key="5">
    <source>
        <dbReference type="ARBA" id="ARBA00022777"/>
    </source>
</evidence>
<feature type="region of interest" description="Disordered" evidence="9">
    <location>
        <begin position="588"/>
        <end position="625"/>
    </location>
</feature>
<dbReference type="GO" id="GO:0004674">
    <property type="term" value="F:protein serine/threonine kinase activity"/>
    <property type="evidence" value="ECO:0007669"/>
    <property type="project" value="UniProtKB-KW"/>
</dbReference>
<feature type="compositionally biased region" description="Polar residues" evidence="9">
    <location>
        <begin position="604"/>
        <end position="619"/>
    </location>
</feature>
<accession>K3WVB6</accession>
<reference evidence="12" key="2">
    <citation type="submission" date="2010-04" db="EMBL/GenBank/DDBJ databases">
        <authorList>
            <person name="Buell R."/>
            <person name="Hamilton J."/>
            <person name="Hostetler J."/>
        </authorList>
    </citation>
    <scope>NUCLEOTIDE SEQUENCE [LARGE SCALE GENOMIC DNA]</scope>
    <source>
        <strain evidence="12">DAOM:BR144</strain>
    </source>
</reference>
<dbReference type="AlphaFoldDB" id="K3WVB6"/>
<evidence type="ECO:0000259" key="10">
    <source>
        <dbReference type="PROSITE" id="PS50011"/>
    </source>
</evidence>
<keyword evidence="3" id="KW-0808">Transferase</keyword>
<evidence type="ECO:0000256" key="4">
    <source>
        <dbReference type="ARBA" id="ARBA00022741"/>
    </source>
</evidence>
<comment type="catalytic activity">
    <reaction evidence="7">
        <text>L-threonyl-[protein] + ATP = O-phospho-L-threonyl-[protein] + ADP + H(+)</text>
        <dbReference type="Rhea" id="RHEA:46608"/>
        <dbReference type="Rhea" id="RHEA-COMP:11060"/>
        <dbReference type="Rhea" id="RHEA-COMP:11605"/>
        <dbReference type="ChEBI" id="CHEBI:15378"/>
        <dbReference type="ChEBI" id="CHEBI:30013"/>
        <dbReference type="ChEBI" id="CHEBI:30616"/>
        <dbReference type="ChEBI" id="CHEBI:61977"/>
        <dbReference type="ChEBI" id="CHEBI:456216"/>
        <dbReference type="EC" id="2.7.11.1"/>
    </reaction>
</comment>
<comment type="catalytic activity">
    <reaction evidence="8">
        <text>L-seryl-[protein] + ATP = O-phospho-L-seryl-[protein] + ADP + H(+)</text>
        <dbReference type="Rhea" id="RHEA:17989"/>
        <dbReference type="Rhea" id="RHEA-COMP:9863"/>
        <dbReference type="Rhea" id="RHEA-COMP:11604"/>
        <dbReference type="ChEBI" id="CHEBI:15378"/>
        <dbReference type="ChEBI" id="CHEBI:29999"/>
        <dbReference type="ChEBI" id="CHEBI:30616"/>
        <dbReference type="ChEBI" id="CHEBI:83421"/>
        <dbReference type="ChEBI" id="CHEBI:456216"/>
        <dbReference type="EC" id="2.7.11.1"/>
    </reaction>
</comment>
<protein>
    <recommendedName>
        <fullName evidence="1">non-specific serine/threonine protein kinase</fullName>
        <ecNumber evidence="1">2.7.11.1</ecNumber>
    </recommendedName>
</protein>
<keyword evidence="6" id="KW-0067">ATP-binding</keyword>
<reference evidence="12" key="1">
    <citation type="journal article" date="2010" name="Genome Biol.">
        <title>Genome sequence of the necrotrophic plant pathogen Pythium ultimum reveals original pathogenicity mechanisms and effector repertoire.</title>
        <authorList>
            <person name="Levesque C.A."/>
            <person name="Brouwer H."/>
            <person name="Cano L."/>
            <person name="Hamilton J.P."/>
            <person name="Holt C."/>
            <person name="Huitema E."/>
            <person name="Raffaele S."/>
            <person name="Robideau G.P."/>
            <person name="Thines M."/>
            <person name="Win J."/>
            <person name="Zerillo M.M."/>
            <person name="Beakes G.W."/>
            <person name="Boore J.L."/>
            <person name="Busam D."/>
            <person name="Dumas B."/>
            <person name="Ferriera S."/>
            <person name="Fuerstenberg S.I."/>
            <person name="Gachon C.M."/>
            <person name="Gaulin E."/>
            <person name="Govers F."/>
            <person name="Grenville-Briggs L."/>
            <person name="Horner N."/>
            <person name="Hostetler J."/>
            <person name="Jiang R.H."/>
            <person name="Johnson J."/>
            <person name="Krajaejun T."/>
            <person name="Lin H."/>
            <person name="Meijer H.J."/>
            <person name="Moore B."/>
            <person name="Morris P."/>
            <person name="Phuntmart V."/>
            <person name="Puiu D."/>
            <person name="Shetty J."/>
            <person name="Stajich J.E."/>
            <person name="Tripathy S."/>
            <person name="Wawra S."/>
            <person name="van West P."/>
            <person name="Whitty B.R."/>
            <person name="Coutinho P.M."/>
            <person name="Henrissat B."/>
            <person name="Martin F."/>
            <person name="Thomas P.D."/>
            <person name="Tyler B.M."/>
            <person name="De Vries R.P."/>
            <person name="Kamoun S."/>
            <person name="Yandell M."/>
            <person name="Tisserat N."/>
            <person name="Buell C.R."/>
        </authorList>
    </citation>
    <scope>NUCLEOTIDE SEQUENCE</scope>
    <source>
        <strain evidence="12">DAOM:BR144</strain>
    </source>
</reference>
<dbReference type="EnsemblProtists" id="PYU1_T008914">
    <property type="protein sequence ID" value="PYU1_T008914"/>
    <property type="gene ID" value="PYU1_G008896"/>
</dbReference>
<keyword evidence="5" id="KW-0418">Kinase</keyword>
<dbReference type="SUPFAM" id="SSF56112">
    <property type="entry name" value="Protein kinase-like (PK-like)"/>
    <property type="match status" value="1"/>
</dbReference>
<dbReference type="HOGENOM" id="CLU_448714_0_0_1"/>
<evidence type="ECO:0000256" key="2">
    <source>
        <dbReference type="ARBA" id="ARBA00022527"/>
    </source>
</evidence>
<dbReference type="Pfam" id="PF00069">
    <property type="entry name" value="Pkinase"/>
    <property type="match status" value="1"/>
</dbReference>
<keyword evidence="2" id="KW-0723">Serine/threonine-protein kinase</keyword>
<evidence type="ECO:0000256" key="9">
    <source>
        <dbReference type="SAM" id="MobiDB-lite"/>
    </source>
</evidence>
<proteinExistence type="predicted"/>
<keyword evidence="12" id="KW-1185">Reference proteome</keyword>
<dbReference type="GO" id="GO:0007165">
    <property type="term" value="P:signal transduction"/>
    <property type="evidence" value="ECO:0007669"/>
    <property type="project" value="TreeGrafter"/>
</dbReference>
<dbReference type="VEuPathDB" id="FungiDB:PYU1_G008896"/>
<evidence type="ECO:0000313" key="11">
    <source>
        <dbReference type="EnsemblProtists" id="PYU1_T008914"/>
    </source>
</evidence>
<name>K3WVB6_GLOUD</name>
<dbReference type="EC" id="2.7.11.1" evidence="1"/>
<dbReference type="PROSITE" id="PS50011">
    <property type="entry name" value="PROTEIN_KINASE_DOM"/>
    <property type="match status" value="1"/>
</dbReference>
<dbReference type="PANTHER" id="PTHR43895">
    <property type="entry name" value="CALCIUM/CALMODULIN-DEPENDENT PROTEIN KINASE KINASE-RELATED"/>
    <property type="match status" value="1"/>
</dbReference>
<evidence type="ECO:0000256" key="1">
    <source>
        <dbReference type="ARBA" id="ARBA00012513"/>
    </source>
</evidence>
<keyword evidence="4" id="KW-0547">Nucleotide-binding</keyword>
<dbReference type="GO" id="GO:0005524">
    <property type="term" value="F:ATP binding"/>
    <property type="evidence" value="ECO:0007669"/>
    <property type="project" value="UniProtKB-KW"/>
</dbReference>
<dbReference type="PANTHER" id="PTHR43895:SF32">
    <property type="entry name" value="SERINE_THREONINE-PROTEIN KINASE CHK1"/>
    <property type="match status" value="1"/>
</dbReference>
<dbReference type="Gene3D" id="3.30.200.20">
    <property type="entry name" value="Phosphorylase Kinase, domain 1"/>
    <property type="match status" value="1"/>
</dbReference>
<dbReference type="InterPro" id="IPR008271">
    <property type="entry name" value="Ser/Thr_kinase_AS"/>
</dbReference>